<evidence type="ECO:0000256" key="3">
    <source>
        <dbReference type="ARBA" id="ARBA00023163"/>
    </source>
</evidence>
<protein>
    <submittedName>
        <fullName evidence="5">Glucitol operon repressor</fullName>
    </submittedName>
</protein>
<dbReference type="SMART" id="SM01134">
    <property type="entry name" value="DeoRC"/>
    <property type="match status" value="1"/>
</dbReference>
<feature type="domain" description="HTH deoR-type" evidence="4">
    <location>
        <begin position="3"/>
        <end position="58"/>
    </location>
</feature>
<dbReference type="AlphaFoldDB" id="A0A645DQX0"/>
<dbReference type="InterPro" id="IPR036390">
    <property type="entry name" value="WH_DNA-bd_sf"/>
</dbReference>
<dbReference type="PANTHER" id="PTHR30363">
    <property type="entry name" value="HTH-TYPE TRANSCRIPTIONAL REGULATOR SRLR-RELATED"/>
    <property type="match status" value="1"/>
</dbReference>
<dbReference type="Pfam" id="PF08220">
    <property type="entry name" value="HTH_DeoR"/>
    <property type="match status" value="1"/>
</dbReference>
<dbReference type="PROSITE" id="PS00894">
    <property type="entry name" value="HTH_DEOR_1"/>
    <property type="match status" value="1"/>
</dbReference>
<evidence type="ECO:0000256" key="1">
    <source>
        <dbReference type="ARBA" id="ARBA00023015"/>
    </source>
</evidence>
<dbReference type="GO" id="GO:0003677">
    <property type="term" value="F:DNA binding"/>
    <property type="evidence" value="ECO:0007669"/>
    <property type="project" value="UniProtKB-KW"/>
</dbReference>
<dbReference type="SUPFAM" id="SSF100950">
    <property type="entry name" value="NagB/RpiA/CoA transferase-like"/>
    <property type="match status" value="1"/>
</dbReference>
<dbReference type="GO" id="GO:0003700">
    <property type="term" value="F:DNA-binding transcription factor activity"/>
    <property type="evidence" value="ECO:0007669"/>
    <property type="project" value="InterPro"/>
</dbReference>
<evidence type="ECO:0000313" key="5">
    <source>
        <dbReference type="EMBL" id="MPM91691.1"/>
    </source>
</evidence>
<evidence type="ECO:0000259" key="4">
    <source>
        <dbReference type="PROSITE" id="PS51000"/>
    </source>
</evidence>
<dbReference type="Gene3D" id="1.10.10.10">
    <property type="entry name" value="Winged helix-like DNA-binding domain superfamily/Winged helix DNA-binding domain"/>
    <property type="match status" value="1"/>
</dbReference>
<dbReference type="PANTHER" id="PTHR30363:SF44">
    <property type="entry name" value="AGA OPERON TRANSCRIPTIONAL REPRESSOR-RELATED"/>
    <property type="match status" value="1"/>
</dbReference>
<keyword evidence="1" id="KW-0805">Transcription regulation</keyword>
<keyword evidence="2" id="KW-0238">DNA-binding</keyword>
<dbReference type="InterPro" id="IPR037171">
    <property type="entry name" value="NagB/RpiA_transferase-like"/>
</dbReference>
<dbReference type="SMART" id="SM00420">
    <property type="entry name" value="HTH_DEOR"/>
    <property type="match status" value="1"/>
</dbReference>
<organism evidence="5">
    <name type="scientific">bioreactor metagenome</name>
    <dbReference type="NCBI Taxonomy" id="1076179"/>
    <lineage>
        <taxon>unclassified sequences</taxon>
        <taxon>metagenomes</taxon>
        <taxon>ecological metagenomes</taxon>
    </lineage>
</organism>
<dbReference type="InterPro" id="IPR050313">
    <property type="entry name" value="Carb_Metab_HTH_regulators"/>
</dbReference>
<dbReference type="PROSITE" id="PS51000">
    <property type="entry name" value="HTH_DEOR_2"/>
    <property type="match status" value="1"/>
</dbReference>
<comment type="caution">
    <text evidence="5">The sequence shown here is derived from an EMBL/GenBank/DDBJ whole genome shotgun (WGS) entry which is preliminary data.</text>
</comment>
<dbReference type="InterPro" id="IPR036388">
    <property type="entry name" value="WH-like_DNA-bd_sf"/>
</dbReference>
<dbReference type="InterPro" id="IPR014036">
    <property type="entry name" value="DeoR-like_C"/>
</dbReference>
<dbReference type="Pfam" id="PF00455">
    <property type="entry name" value="DeoRC"/>
    <property type="match status" value="1"/>
</dbReference>
<dbReference type="InterPro" id="IPR018356">
    <property type="entry name" value="Tscrpt_reg_HTH_DeoR_CS"/>
</dbReference>
<proteinExistence type="predicted"/>
<gene>
    <name evidence="5" type="primary">srlR_19</name>
    <name evidence="5" type="ORF">SDC9_138823</name>
</gene>
<dbReference type="InterPro" id="IPR001034">
    <property type="entry name" value="DeoR_HTH"/>
</dbReference>
<dbReference type="EMBL" id="VSSQ01038720">
    <property type="protein sequence ID" value="MPM91691.1"/>
    <property type="molecule type" value="Genomic_DNA"/>
</dbReference>
<name>A0A645DQX0_9ZZZZ</name>
<sequence length="253" mass="28336">MNVNQRRMGIYDLLIKDKNVEVMELARLFNVSSMTIRRDLTLFEKQGLVTTTYGGAYLNQSTTTEASFQLKATQMADEKTRIGQFASRYVQENDTIIIDCGSTALQLAKALPNIKLTVITNSWPLINFLGSNTKIRLILAPGTYNSVSAGALDGTTAAFFKNINADKVFISTQGCDLVRGLTVPEMLDAEVKRSMLNAGRKKYLLLDHTKIGLTYLAKHASLEEFDQIIVDQDIDPELWQNYQKKCPKLVRAE</sequence>
<evidence type="ECO:0000256" key="2">
    <source>
        <dbReference type="ARBA" id="ARBA00023125"/>
    </source>
</evidence>
<dbReference type="PRINTS" id="PR00037">
    <property type="entry name" value="HTHLACR"/>
</dbReference>
<dbReference type="SUPFAM" id="SSF46785">
    <property type="entry name" value="Winged helix' DNA-binding domain"/>
    <property type="match status" value="1"/>
</dbReference>
<reference evidence="5" key="1">
    <citation type="submission" date="2019-08" db="EMBL/GenBank/DDBJ databases">
        <authorList>
            <person name="Kucharzyk K."/>
            <person name="Murdoch R.W."/>
            <person name="Higgins S."/>
            <person name="Loffler F."/>
        </authorList>
    </citation>
    <scope>NUCLEOTIDE SEQUENCE</scope>
</reference>
<keyword evidence="3" id="KW-0804">Transcription</keyword>
<accession>A0A645DQX0</accession>